<accession>A0ABR2Z5G1</accession>
<protein>
    <submittedName>
        <fullName evidence="1">Uncharacterized protein</fullName>
    </submittedName>
</protein>
<organism evidence="1 2">
    <name type="scientific">Marasmius tenuissimus</name>
    <dbReference type="NCBI Taxonomy" id="585030"/>
    <lineage>
        <taxon>Eukaryota</taxon>
        <taxon>Fungi</taxon>
        <taxon>Dikarya</taxon>
        <taxon>Basidiomycota</taxon>
        <taxon>Agaricomycotina</taxon>
        <taxon>Agaricomycetes</taxon>
        <taxon>Agaricomycetidae</taxon>
        <taxon>Agaricales</taxon>
        <taxon>Marasmiineae</taxon>
        <taxon>Marasmiaceae</taxon>
        <taxon>Marasmius</taxon>
    </lineage>
</organism>
<dbReference type="PANTHER" id="PTHR46579:SF1">
    <property type="entry name" value="F5_8 TYPE C DOMAIN-CONTAINING PROTEIN"/>
    <property type="match status" value="1"/>
</dbReference>
<dbReference type="Proteomes" id="UP001437256">
    <property type="component" value="Unassembled WGS sequence"/>
</dbReference>
<proteinExistence type="predicted"/>
<keyword evidence="2" id="KW-1185">Reference proteome</keyword>
<evidence type="ECO:0000313" key="1">
    <source>
        <dbReference type="EMBL" id="KAL0056826.1"/>
    </source>
</evidence>
<sequence length="542" mass="62218">MSMASRTVGHNGLRPCRWCNIQGIRAPDGKTYYVPLDRSHHPCVHDDPNAIRNYDPLNLPMRSHAEMRAQAEEIQFADTLTAAKTFSTQYGIKGTSIFHNLSSIIFPYAFPFDFMHLVFENNAKNLIGLWTGTYKDLDEGNGEYQFEAGTWETIGKETLAAGKHIPSAFGAKPPDIADDKTAMTADAYSFWFQYLGPVLLEDRFPQPIYYRHFVEFVKLMKLCLEFELDPTQVEEIRNGFKVWVEEYEKLYYQYDPDRTRACPLTLHALLHIVDGIQWVGPVWTYWAFPMERYCGRLQPAIKSRRHPFAAIDNYIASFAQLSHLKIMYNLHHELEMQPHKKRAMLLTPPEVPSHIQLILLAFFFLPQNHQRPYHPFGTRKSKSASQLGHRVSQWGKVRRLEGGDDMKASSLEKPQEDTRDATWVKYDLLVDIHASRRGRLPQFVNKTFYGQLNHLFVVSFPATPSLGIDNDTTLLLAGIHQCANVKEGNGLKMPYYSRMGAKEAVDITSVQCLVGRIPRPSNQWAILDRSGELQRSCYVPDE</sequence>
<evidence type="ECO:0000313" key="2">
    <source>
        <dbReference type="Proteomes" id="UP001437256"/>
    </source>
</evidence>
<dbReference type="EMBL" id="JBBXMP010000906">
    <property type="protein sequence ID" value="KAL0056826.1"/>
    <property type="molecule type" value="Genomic_DNA"/>
</dbReference>
<name>A0ABR2Z5G1_9AGAR</name>
<reference evidence="1 2" key="1">
    <citation type="submission" date="2024-05" db="EMBL/GenBank/DDBJ databases">
        <title>A draft genome resource for the thread blight pathogen Marasmius tenuissimus strain MS-2.</title>
        <authorList>
            <person name="Yulfo-Soto G.E."/>
            <person name="Baruah I.K."/>
            <person name="Amoako-Attah I."/>
            <person name="Bukari Y."/>
            <person name="Meinhardt L.W."/>
            <person name="Bailey B.A."/>
            <person name="Cohen S.P."/>
        </authorList>
    </citation>
    <scope>NUCLEOTIDE SEQUENCE [LARGE SCALE GENOMIC DNA]</scope>
    <source>
        <strain evidence="1 2">MS-2</strain>
    </source>
</reference>
<dbReference type="PANTHER" id="PTHR46579">
    <property type="entry name" value="F5/8 TYPE C DOMAIN-CONTAINING PROTEIN-RELATED"/>
    <property type="match status" value="1"/>
</dbReference>
<comment type="caution">
    <text evidence="1">The sequence shown here is derived from an EMBL/GenBank/DDBJ whole genome shotgun (WGS) entry which is preliminary data.</text>
</comment>
<gene>
    <name evidence="1" type="ORF">AAF712_016563</name>
</gene>